<dbReference type="Gene3D" id="3.90.25.10">
    <property type="entry name" value="UDP-galactose 4-epimerase, domain 1"/>
    <property type="match status" value="1"/>
</dbReference>
<comment type="catalytic activity">
    <reaction evidence="5 6">
        <text>dTDP-beta-L-rhamnose + NADP(+) = dTDP-4-dehydro-beta-L-rhamnose + NADPH + H(+)</text>
        <dbReference type="Rhea" id="RHEA:21796"/>
        <dbReference type="ChEBI" id="CHEBI:15378"/>
        <dbReference type="ChEBI" id="CHEBI:57510"/>
        <dbReference type="ChEBI" id="CHEBI:57783"/>
        <dbReference type="ChEBI" id="CHEBI:58349"/>
        <dbReference type="ChEBI" id="CHEBI:62830"/>
        <dbReference type="EC" id="1.1.1.133"/>
    </reaction>
</comment>
<dbReference type="EC" id="1.1.1.133" evidence="3 6"/>
<dbReference type="UniPathway" id="UPA00124"/>
<evidence type="ECO:0000256" key="2">
    <source>
        <dbReference type="ARBA" id="ARBA00010944"/>
    </source>
</evidence>
<evidence type="ECO:0000256" key="6">
    <source>
        <dbReference type="RuleBase" id="RU364082"/>
    </source>
</evidence>
<dbReference type="GO" id="GO:0008831">
    <property type="term" value="F:dTDP-4-dehydrorhamnose reductase activity"/>
    <property type="evidence" value="ECO:0007669"/>
    <property type="project" value="UniProtKB-EC"/>
</dbReference>
<dbReference type="Gene3D" id="3.40.50.720">
    <property type="entry name" value="NAD(P)-binding Rossmann-like Domain"/>
    <property type="match status" value="1"/>
</dbReference>
<evidence type="ECO:0000313" key="9">
    <source>
        <dbReference type="Proteomes" id="UP000035963"/>
    </source>
</evidence>
<gene>
    <name evidence="8" type="ORF">EOS_24725</name>
</gene>
<dbReference type="PATRIC" id="fig|908627.4.peg.5518"/>
<dbReference type="InterPro" id="IPR029903">
    <property type="entry name" value="RmlD-like-bd"/>
</dbReference>
<keyword evidence="9" id="KW-1185">Reference proteome</keyword>
<sequence>MTILVVGAGGQVGRELVLRSHGRELIGLDRQALDITDHDAVEHAMHEYEAELVINAAAYTSVDHAETNVEQAFAVNRDAVEILACASAQAGIPLFHLSTDYVFDGSSSTPYAPGDPASPLGVYGRSKWAGEQAIRALLPSHLILRVSWVFGAHGNNFVKTIVRLARERRELRIVGDQYGAPTHAGAIAEVLLSLADRYLRAPGNRSLPWGTYHYTGSTVTTWCGLAQATVAQAAARGMLDHPPTVRPITTADYPLPAARPKNSALDMQMTRNLLGLEPRPWQEGLAEVLNHWAEN</sequence>
<dbReference type="InterPro" id="IPR036291">
    <property type="entry name" value="NAD(P)-bd_dom_sf"/>
</dbReference>
<evidence type="ECO:0000256" key="1">
    <source>
        <dbReference type="ARBA" id="ARBA00004781"/>
    </source>
</evidence>
<dbReference type="Pfam" id="PF04321">
    <property type="entry name" value="RmlD_sub_bind"/>
    <property type="match status" value="1"/>
</dbReference>
<comment type="function">
    <text evidence="6">Catalyzes the reduction of dTDP-6-deoxy-L-lyxo-4-hexulose to yield dTDP-L-rhamnose.</text>
</comment>
<keyword evidence="6" id="KW-0560">Oxidoreductase</keyword>
<dbReference type="PANTHER" id="PTHR10491:SF4">
    <property type="entry name" value="METHIONINE ADENOSYLTRANSFERASE 2 SUBUNIT BETA"/>
    <property type="match status" value="1"/>
</dbReference>
<feature type="domain" description="RmlD-like substrate binding" evidence="7">
    <location>
        <begin position="1"/>
        <end position="291"/>
    </location>
</feature>
<dbReference type="CDD" id="cd05254">
    <property type="entry name" value="dTDP_HR_like_SDR_e"/>
    <property type="match status" value="1"/>
</dbReference>
<organism evidence="8 9">
    <name type="scientific">Caballeronia mineralivorans PML1(12)</name>
    <dbReference type="NCBI Taxonomy" id="908627"/>
    <lineage>
        <taxon>Bacteria</taxon>
        <taxon>Pseudomonadati</taxon>
        <taxon>Pseudomonadota</taxon>
        <taxon>Betaproteobacteria</taxon>
        <taxon>Burkholderiales</taxon>
        <taxon>Burkholderiaceae</taxon>
        <taxon>Caballeronia</taxon>
    </lineage>
</organism>
<dbReference type="SUPFAM" id="SSF51735">
    <property type="entry name" value="NAD(P)-binding Rossmann-fold domains"/>
    <property type="match status" value="1"/>
</dbReference>
<comment type="cofactor">
    <cofactor evidence="6">
        <name>Mg(2+)</name>
        <dbReference type="ChEBI" id="CHEBI:18420"/>
    </cofactor>
    <text evidence="6">Binds 1 Mg(2+) ion per monomer.</text>
</comment>
<reference evidence="8 9" key="1">
    <citation type="journal article" date="2015" name="Genome Announc.">
        <title>Draft Genome Sequence of Burkholderia sp. Strain PML1(12), an Ectomycorrhizosphere-Inhabiting Bacterium with Effective Mineral-Weathering Ability.</title>
        <authorList>
            <person name="Uroz S."/>
            <person name="Oger P."/>
        </authorList>
    </citation>
    <scope>NUCLEOTIDE SEQUENCE [LARGE SCALE GENOMIC DNA]</scope>
    <source>
        <strain evidence="9">PML1(12)</strain>
    </source>
</reference>
<comment type="caution">
    <text evidence="8">The sequence shown here is derived from an EMBL/GenBank/DDBJ whole genome shotgun (WGS) entry which is preliminary data.</text>
</comment>
<dbReference type="PANTHER" id="PTHR10491">
    <property type="entry name" value="DTDP-4-DEHYDRORHAMNOSE REDUCTASE"/>
    <property type="match status" value="1"/>
</dbReference>
<name>A0A0J1FUN1_9BURK</name>
<dbReference type="EMBL" id="AEJF01000144">
    <property type="protein sequence ID" value="KLU23548.1"/>
    <property type="molecule type" value="Genomic_DNA"/>
</dbReference>
<evidence type="ECO:0000256" key="5">
    <source>
        <dbReference type="ARBA" id="ARBA00048200"/>
    </source>
</evidence>
<dbReference type="Proteomes" id="UP000035963">
    <property type="component" value="Unassembled WGS sequence"/>
</dbReference>
<evidence type="ECO:0000313" key="8">
    <source>
        <dbReference type="EMBL" id="KLU23548.1"/>
    </source>
</evidence>
<dbReference type="GO" id="GO:0019305">
    <property type="term" value="P:dTDP-rhamnose biosynthetic process"/>
    <property type="evidence" value="ECO:0007669"/>
    <property type="project" value="UniProtKB-UniPathway"/>
</dbReference>
<comment type="similarity">
    <text evidence="2 6">Belongs to the dTDP-4-dehydrorhamnose reductase family.</text>
</comment>
<protein>
    <recommendedName>
        <fullName evidence="4 6">dTDP-4-dehydrorhamnose reductase</fullName>
        <ecNumber evidence="3 6">1.1.1.133</ecNumber>
    </recommendedName>
</protein>
<dbReference type="OrthoDB" id="9803892at2"/>
<keyword evidence="6" id="KW-0521">NADP</keyword>
<dbReference type="AlphaFoldDB" id="A0A0J1FUN1"/>
<comment type="pathway">
    <text evidence="1 6">Carbohydrate biosynthesis; dTDP-L-rhamnose biosynthesis.</text>
</comment>
<dbReference type="NCBIfam" id="TIGR01214">
    <property type="entry name" value="rmlD"/>
    <property type="match status" value="1"/>
</dbReference>
<evidence type="ECO:0000256" key="3">
    <source>
        <dbReference type="ARBA" id="ARBA00012929"/>
    </source>
</evidence>
<proteinExistence type="inferred from homology"/>
<evidence type="ECO:0000256" key="4">
    <source>
        <dbReference type="ARBA" id="ARBA00017099"/>
    </source>
</evidence>
<dbReference type="RefSeq" id="WP_047849356.1">
    <property type="nucleotide sequence ID" value="NZ_AEJF01000144.1"/>
</dbReference>
<evidence type="ECO:0000259" key="7">
    <source>
        <dbReference type="Pfam" id="PF04321"/>
    </source>
</evidence>
<accession>A0A0J1FUN1</accession>
<dbReference type="InterPro" id="IPR005913">
    <property type="entry name" value="dTDP_dehydrorham_reduct"/>
</dbReference>